<name>A0AAW9R3J9_9GAMM</name>
<dbReference type="GO" id="GO:0005829">
    <property type="term" value="C:cytosol"/>
    <property type="evidence" value="ECO:0007669"/>
    <property type="project" value="TreeGrafter"/>
</dbReference>
<evidence type="ECO:0000313" key="8">
    <source>
        <dbReference type="EMBL" id="MEJ1248544.1"/>
    </source>
</evidence>
<evidence type="ECO:0000256" key="2">
    <source>
        <dbReference type="ARBA" id="ARBA00010944"/>
    </source>
</evidence>
<dbReference type="GO" id="GO:0019305">
    <property type="term" value="P:dTDP-rhamnose biosynthetic process"/>
    <property type="evidence" value="ECO:0007669"/>
    <property type="project" value="TreeGrafter"/>
</dbReference>
<comment type="similarity">
    <text evidence="2 6">Belongs to the dTDP-4-dehydrorhamnose reductase family.</text>
</comment>
<proteinExistence type="inferred from homology"/>
<dbReference type="EC" id="1.1.1.133" evidence="3 6"/>
<dbReference type="Gene3D" id="3.90.25.10">
    <property type="entry name" value="UDP-galactose 4-epimerase, domain 1"/>
    <property type="match status" value="1"/>
</dbReference>
<comment type="catalytic activity">
    <reaction evidence="5 6">
        <text>dTDP-beta-L-rhamnose + NADP(+) = dTDP-4-dehydro-beta-L-rhamnose + NADPH + H(+)</text>
        <dbReference type="Rhea" id="RHEA:21796"/>
        <dbReference type="ChEBI" id="CHEBI:15378"/>
        <dbReference type="ChEBI" id="CHEBI:57510"/>
        <dbReference type="ChEBI" id="CHEBI:57783"/>
        <dbReference type="ChEBI" id="CHEBI:58349"/>
        <dbReference type="ChEBI" id="CHEBI:62830"/>
        <dbReference type="EC" id="1.1.1.133"/>
    </reaction>
</comment>
<evidence type="ECO:0000256" key="6">
    <source>
        <dbReference type="RuleBase" id="RU364082"/>
    </source>
</evidence>
<evidence type="ECO:0000256" key="1">
    <source>
        <dbReference type="ARBA" id="ARBA00004781"/>
    </source>
</evidence>
<dbReference type="Proteomes" id="UP001364472">
    <property type="component" value="Unassembled WGS sequence"/>
</dbReference>
<dbReference type="Pfam" id="PF04321">
    <property type="entry name" value="RmlD_sub_bind"/>
    <property type="match status" value="1"/>
</dbReference>
<protein>
    <recommendedName>
        <fullName evidence="4 6">dTDP-4-dehydrorhamnose reductase</fullName>
        <ecNumber evidence="3 6">1.1.1.133</ecNumber>
    </recommendedName>
</protein>
<evidence type="ECO:0000256" key="3">
    <source>
        <dbReference type="ARBA" id="ARBA00012929"/>
    </source>
</evidence>
<evidence type="ECO:0000259" key="7">
    <source>
        <dbReference type="Pfam" id="PF04321"/>
    </source>
</evidence>
<comment type="pathway">
    <text evidence="1 6">Carbohydrate biosynthesis; dTDP-L-rhamnose biosynthesis.</text>
</comment>
<keyword evidence="9" id="KW-1185">Reference proteome</keyword>
<comment type="caution">
    <text evidence="8">The sequence shown here is derived from an EMBL/GenBank/DDBJ whole genome shotgun (WGS) entry which is preliminary data.</text>
</comment>
<evidence type="ECO:0000313" key="9">
    <source>
        <dbReference type="Proteomes" id="UP001364472"/>
    </source>
</evidence>
<accession>A0AAW9R3J9</accession>
<feature type="domain" description="RmlD-like substrate binding" evidence="7">
    <location>
        <begin position="1"/>
        <end position="300"/>
    </location>
</feature>
<dbReference type="GO" id="GO:0008831">
    <property type="term" value="F:dTDP-4-dehydrorhamnose reductase activity"/>
    <property type="evidence" value="ECO:0007669"/>
    <property type="project" value="UniProtKB-EC"/>
</dbReference>
<dbReference type="NCBIfam" id="TIGR01214">
    <property type="entry name" value="rmlD"/>
    <property type="match status" value="1"/>
</dbReference>
<sequence length="302" mass="32650">MKLLLLGAGGQVGFELHRSLSPLGEVIPATRDGRLPGGGRARAADLASPASLEALLQAERPDVIVNAAAYTAVDRAESEPELATRINAEAPAVLARWCKVYGARLLHYSTDYVFDGSANRPWREADPTAPLGVYGQSKREGEIALADSGAEYLVLRTAWVYAARGHNFLRTMLRLAAERDHLQVVCDQTGSPTPARWIAAATALTLARTRNGNPWRSGTVHLAASGHTTWHGFAEAIFADALVAGLIERAPFVEAIPTLAWPTPARRPAYSCLDTRALRERYGVTLPDWREGVTQVVGELAR</sequence>
<dbReference type="SUPFAM" id="SSF51735">
    <property type="entry name" value="NAD(P)-binding Rossmann-fold domains"/>
    <property type="match status" value="1"/>
</dbReference>
<dbReference type="Gene3D" id="3.40.50.720">
    <property type="entry name" value="NAD(P)-binding Rossmann-like Domain"/>
    <property type="match status" value="1"/>
</dbReference>
<comment type="function">
    <text evidence="6">Catalyzes the reduction of dTDP-6-deoxy-L-lyxo-4-hexulose to yield dTDP-L-rhamnose.</text>
</comment>
<organism evidence="8 9">
    <name type="scientific">Denitratimonas tolerans</name>
    <dbReference type="NCBI Taxonomy" id="1338420"/>
    <lineage>
        <taxon>Bacteria</taxon>
        <taxon>Pseudomonadati</taxon>
        <taxon>Pseudomonadota</taxon>
        <taxon>Gammaproteobacteria</taxon>
        <taxon>Lysobacterales</taxon>
        <taxon>Lysobacteraceae</taxon>
        <taxon>Denitratimonas</taxon>
    </lineage>
</organism>
<keyword evidence="6 8" id="KW-0560">Oxidoreductase</keyword>
<evidence type="ECO:0000256" key="5">
    <source>
        <dbReference type="ARBA" id="ARBA00048200"/>
    </source>
</evidence>
<keyword evidence="6" id="KW-0521">NADP</keyword>
<dbReference type="InterPro" id="IPR029903">
    <property type="entry name" value="RmlD-like-bd"/>
</dbReference>
<dbReference type="CDD" id="cd05254">
    <property type="entry name" value="dTDP_HR_like_SDR_e"/>
    <property type="match status" value="1"/>
</dbReference>
<gene>
    <name evidence="8" type="primary">rfbD</name>
    <name evidence="8" type="ORF">WB794_02465</name>
</gene>
<comment type="cofactor">
    <cofactor evidence="6">
        <name>Mg(2+)</name>
        <dbReference type="ChEBI" id="CHEBI:18420"/>
    </cofactor>
    <text evidence="6">Binds 1 Mg(2+) ion per monomer.</text>
</comment>
<dbReference type="InterPro" id="IPR036291">
    <property type="entry name" value="NAD(P)-bd_dom_sf"/>
</dbReference>
<dbReference type="PANTHER" id="PTHR10491:SF4">
    <property type="entry name" value="METHIONINE ADENOSYLTRANSFERASE 2 SUBUNIT BETA"/>
    <property type="match status" value="1"/>
</dbReference>
<dbReference type="EMBL" id="JBBDHC010000002">
    <property type="protein sequence ID" value="MEJ1248544.1"/>
    <property type="molecule type" value="Genomic_DNA"/>
</dbReference>
<dbReference type="RefSeq" id="WP_337334256.1">
    <property type="nucleotide sequence ID" value="NZ_JBBDHC010000002.1"/>
</dbReference>
<dbReference type="InterPro" id="IPR005913">
    <property type="entry name" value="dTDP_dehydrorham_reduct"/>
</dbReference>
<reference evidence="8 9" key="1">
    <citation type="journal article" date="2016" name="Antonie Van Leeuwenhoek">
        <title>Denitratimonas tolerans gen. nov., sp. nov., a denitrifying bacterium isolated from a bioreactor for tannery wastewater treatment.</title>
        <authorList>
            <person name="Han S.I."/>
            <person name="Kim J.O."/>
            <person name="Lee Y.R."/>
            <person name="Ekpeghere K.I."/>
            <person name="Koh S.C."/>
            <person name="Whang K.S."/>
        </authorList>
    </citation>
    <scope>NUCLEOTIDE SEQUENCE [LARGE SCALE GENOMIC DNA]</scope>
    <source>
        <strain evidence="8 9">KACC 17565</strain>
    </source>
</reference>
<dbReference type="PANTHER" id="PTHR10491">
    <property type="entry name" value="DTDP-4-DEHYDRORHAMNOSE REDUCTASE"/>
    <property type="match status" value="1"/>
</dbReference>
<dbReference type="AlphaFoldDB" id="A0AAW9R3J9"/>
<evidence type="ECO:0000256" key="4">
    <source>
        <dbReference type="ARBA" id="ARBA00017099"/>
    </source>
</evidence>